<dbReference type="SMART" id="SM00345">
    <property type="entry name" value="HTH_GNTR"/>
    <property type="match status" value="1"/>
</dbReference>
<keyword evidence="7" id="KW-1185">Reference proteome</keyword>
<dbReference type="AlphaFoldDB" id="A0A2U2C869"/>
<accession>A0A2U2C869</accession>
<reference evidence="6 7" key="1">
    <citation type="submission" date="2018-05" db="EMBL/GenBank/DDBJ databases">
        <title>Pararhodobacter marina sp. nov., isolated from deep-sea water of the Indian Ocean.</title>
        <authorList>
            <person name="Lai Q.Sr."/>
            <person name="Liu X."/>
            <person name="Shao Z."/>
        </authorList>
    </citation>
    <scope>NUCLEOTIDE SEQUENCE [LARGE SCALE GENOMIC DNA]</scope>
    <source>
        <strain evidence="6 7">CIC4N-9</strain>
    </source>
</reference>
<protein>
    <submittedName>
        <fullName evidence="6">GntR family transcriptional regulator</fullName>
    </submittedName>
</protein>
<proteinExistence type="predicted"/>
<dbReference type="SUPFAM" id="SSF46785">
    <property type="entry name" value="Winged helix' DNA-binding domain"/>
    <property type="match status" value="1"/>
</dbReference>
<comment type="caution">
    <text evidence="6">The sequence shown here is derived from an EMBL/GenBank/DDBJ whole genome shotgun (WGS) entry which is preliminary data.</text>
</comment>
<dbReference type="OrthoDB" id="7846328at2"/>
<keyword evidence="2" id="KW-0238">DNA-binding</keyword>
<feature type="compositionally biased region" description="Basic residues" evidence="4">
    <location>
        <begin position="22"/>
        <end position="34"/>
    </location>
</feature>
<feature type="region of interest" description="Disordered" evidence="4">
    <location>
        <begin position="1"/>
        <end position="68"/>
    </location>
</feature>
<evidence type="ECO:0000256" key="1">
    <source>
        <dbReference type="ARBA" id="ARBA00023015"/>
    </source>
</evidence>
<dbReference type="EMBL" id="QEYD01000008">
    <property type="protein sequence ID" value="PWE28039.1"/>
    <property type="molecule type" value="Genomic_DNA"/>
</dbReference>
<feature type="compositionally biased region" description="Basic and acidic residues" evidence="4">
    <location>
        <begin position="35"/>
        <end position="67"/>
    </location>
</feature>
<evidence type="ECO:0000256" key="4">
    <source>
        <dbReference type="SAM" id="MobiDB-lite"/>
    </source>
</evidence>
<dbReference type="InterPro" id="IPR011711">
    <property type="entry name" value="GntR_C"/>
</dbReference>
<organism evidence="6 7">
    <name type="scientific">Pararhodobacter marinus</name>
    <dbReference type="NCBI Taxonomy" id="2184063"/>
    <lineage>
        <taxon>Bacteria</taxon>
        <taxon>Pseudomonadati</taxon>
        <taxon>Pseudomonadota</taxon>
        <taxon>Alphaproteobacteria</taxon>
        <taxon>Rhodobacterales</taxon>
        <taxon>Paracoccaceae</taxon>
        <taxon>Pararhodobacter</taxon>
    </lineage>
</organism>
<dbReference type="InterPro" id="IPR036390">
    <property type="entry name" value="WH_DNA-bd_sf"/>
</dbReference>
<dbReference type="GO" id="GO:0003700">
    <property type="term" value="F:DNA-binding transcription factor activity"/>
    <property type="evidence" value="ECO:0007669"/>
    <property type="project" value="InterPro"/>
</dbReference>
<keyword evidence="1" id="KW-0805">Transcription regulation</keyword>
<dbReference type="Pfam" id="PF00392">
    <property type="entry name" value="GntR"/>
    <property type="match status" value="1"/>
</dbReference>
<evidence type="ECO:0000313" key="7">
    <source>
        <dbReference type="Proteomes" id="UP000244940"/>
    </source>
</evidence>
<dbReference type="InterPro" id="IPR008920">
    <property type="entry name" value="TF_FadR/GntR_C"/>
</dbReference>
<evidence type="ECO:0000256" key="2">
    <source>
        <dbReference type="ARBA" id="ARBA00023125"/>
    </source>
</evidence>
<dbReference type="SMART" id="SM00895">
    <property type="entry name" value="FCD"/>
    <property type="match status" value="1"/>
</dbReference>
<sequence length="276" mass="29594">MPQDRPETPRELRLLRHSQPVSHRRHRAGHRQARAGRDGERSAGGRDGARGRASGRDRLGHGARVRDGVASGPETLVRDVLQGLAEGRFVPGQRLIEPDLMARYGLGRSTVREGLGRLAASGIVVQMPHRGAQIRLLSRRAATDVLRVTEPLLGLAARQAAEAVAAGTDPAPLVEALHAYDAAPPGERPRARGRYYRALTQLAGNAELERLLPMLQVHLIRAQLRLNRPAGGAARKALVSAVARGAPDAAEAEARDYIRALIAALPGLPDSAFAPE</sequence>
<evidence type="ECO:0000259" key="5">
    <source>
        <dbReference type="PROSITE" id="PS50949"/>
    </source>
</evidence>
<gene>
    <name evidence="6" type="ORF">C4N9_14455</name>
</gene>
<dbReference type="PANTHER" id="PTHR43537">
    <property type="entry name" value="TRANSCRIPTIONAL REGULATOR, GNTR FAMILY"/>
    <property type="match status" value="1"/>
</dbReference>
<keyword evidence="3" id="KW-0804">Transcription</keyword>
<dbReference type="Gene3D" id="1.20.120.530">
    <property type="entry name" value="GntR ligand-binding domain-like"/>
    <property type="match status" value="1"/>
</dbReference>
<feature type="compositionally biased region" description="Basic and acidic residues" evidence="4">
    <location>
        <begin position="1"/>
        <end position="14"/>
    </location>
</feature>
<feature type="domain" description="HTH gntR-type" evidence="5">
    <location>
        <begin position="70"/>
        <end position="137"/>
    </location>
</feature>
<dbReference type="PANTHER" id="PTHR43537:SF24">
    <property type="entry name" value="GLUCONATE OPERON TRANSCRIPTIONAL REPRESSOR"/>
    <property type="match status" value="1"/>
</dbReference>
<dbReference type="GO" id="GO:0003677">
    <property type="term" value="F:DNA binding"/>
    <property type="evidence" value="ECO:0007669"/>
    <property type="project" value="UniProtKB-KW"/>
</dbReference>
<evidence type="ECO:0000313" key="6">
    <source>
        <dbReference type="EMBL" id="PWE28039.1"/>
    </source>
</evidence>
<name>A0A2U2C869_9RHOB</name>
<dbReference type="Gene3D" id="1.10.10.10">
    <property type="entry name" value="Winged helix-like DNA-binding domain superfamily/Winged helix DNA-binding domain"/>
    <property type="match status" value="1"/>
</dbReference>
<dbReference type="InterPro" id="IPR036388">
    <property type="entry name" value="WH-like_DNA-bd_sf"/>
</dbReference>
<evidence type="ECO:0000256" key="3">
    <source>
        <dbReference type="ARBA" id="ARBA00023163"/>
    </source>
</evidence>
<dbReference type="SUPFAM" id="SSF48008">
    <property type="entry name" value="GntR ligand-binding domain-like"/>
    <property type="match status" value="1"/>
</dbReference>
<dbReference type="PROSITE" id="PS50949">
    <property type="entry name" value="HTH_GNTR"/>
    <property type="match status" value="1"/>
</dbReference>
<dbReference type="InterPro" id="IPR000524">
    <property type="entry name" value="Tscrpt_reg_HTH_GntR"/>
</dbReference>
<dbReference type="Proteomes" id="UP000244940">
    <property type="component" value="Unassembled WGS sequence"/>
</dbReference>